<organism evidence="12 13">
    <name type="scientific">Azospirillum himalayense</name>
    <dbReference type="NCBI Taxonomy" id="654847"/>
    <lineage>
        <taxon>Bacteria</taxon>
        <taxon>Pseudomonadati</taxon>
        <taxon>Pseudomonadota</taxon>
        <taxon>Alphaproteobacteria</taxon>
        <taxon>Rhodospirillales</taxon>
        <taxon>Azospirillaceae</taxon>
        <taxon>Azospirillum</taxon>
    </lineage>
</organism>
<dbReference type="PANTHER" id="PTHR30614">
    <property type="entry name" value="MEMBRANE COMPONENT OF AMINO ACID ABC TRANSPORTER"/>
    <property type="match status" value="1"/>
</dbReference>
<feature type="transmembrane region" description="Helical" evidence="10">
    <location>
        <begin position="94"/>
        <end position="113"/>
    </location>
</feature>
<evidence type="ECO:0000256" key="8">
    <source>
        <dbReference type="ARBA" id="ARBA00022989"/>
    </source>
</evidence>
<comment type="subcellular location">
    <subcellularLocation>
        <location evidence="2">Cell inner membrane</location>
        <topology evidence="2">Multi-pass membrane protein</topology>
    </subcellularLocation>
    <subcellularLocation>
        <location evidence="10">Cell membrane</location>
        <topology evidence="10">Multi-pass membrane protein</topology>
    </subcellularLocation>
</comment>
<reference evidence="13" key="1">
    <citation type="journal article" date="2019" name="Int. J. Syst. Evol. Microbiol.">
        <title>The Global Catalogue of Microorganisms (GCM) 10K type strain sequencing project: providing services to taxonomists for standard genome sequencing and annotation.</title>
        <authorList>
            <consortium name="The Broad Institute Genomics Platform"/>
            <consortium name="The Broad Institute Genome Sequencing Center for Infectious Disease"/>
            <person name="Wu L."/>
            <person name="Ma J."/>
        </authorList>
    </citation>
    <scope>NUCLEOTIDE SEQUENCE [LARGE SCALE GENOMIC DNA]</scope>
    <source>
        <strain evidence="13">CCUG 58760</strain>
    </source>
</reference>
<dbReference type="Gene3D" id="1.10.3720.10">
    <property type="entry name" value="MetI-like"/>
    <property type="match status" value="1"/>
</dbReference>
<feature type="transmembrane region" description="Helical" evidence="10">
    <location>
        <begin position="188"/>
        <end position="209"/>
    </location>
</feature>
<dbReference type="RefSeq" id="WP_376997296.1">
    <property type="nucleotide sequence ID" value="NZ_JBHSLC010000049.1"/>
</dbReference>
<dbReference type="CDD" id="cd06261">
    <property type="entry name" value="TM_PBP2"/>
    <property type="match status" value="1"/>
</dbReference>
<evidence type="ECO:0000256" key="2">
    <source>
        <dbReference type="ARBA" id="ARBA00004429"/>
    </source>
</evidence>
<evidence type="ECO:0000256" key="1">
    <source>
        <dbReference type="ARBA" id="ARBA00003159"/>
    </source>
</evidence>
<accession>A0ABW0GA16</accession>
<keyword evidence="9 10" id="KW-0472">Membrane</keyword>
<dbReference type="InterPro" id="IPR035906">
    <property type="entry name" value="MetI-like_sf"/>
</dbReference>
<dbReference type="SUPFAM" id="SSF161098">
    <property type="entry name" value="MetI-like"/>
    <property type="match status" value="1"/>
</dbReference>
<evidence type="ECO:0000259" key="11">
    <source>
        <dbReference type="PROSITE" id="PS50928"/>
    </source>
</evidence>
<evidence type="ECO:0000256" key="6">
    <source>
        <dbReference type="ARBA" id="ARBA00022692"/>
    </source>
</evidence>
<sequence length="222" mass="24131">MDTFISNFFDIDIVVEVLPQLLLGLKNTLILSLIAVPGGVFAGLVIAVLFSLRKKALTVPLIVYIDFLRAFPPLVLLIFVYYGLPFLGLELSAMSAVILALLLNTSAYFAEVIRAGIESVPRGQIEAARATGLTGWTTLVQVVLPQAVRNILPDLISNILETIKLTSLASVVTLPELLRAARLAQGNLFNSTPLIAAALIYLALLWPLVRLITRLERRSLSA</sequence>
<name>A0ABW0GA16_9PROT</name>
<evidence type="ECO:0000313" key="13">
    <source>
        <dbReference type="Proteomes" id="UP001596166"/>
    </source>
</evidence>
<dbReference type="InterPro" id="IPR043429">
    <property type="entry name" value="ArtM/GltK/GlnP/TcyL/YhdX-like"/>
</dbReference>
<evidence type="ECO:0000256" key="7">
    <source>
        <dbReference type="ARBA" id="ARBA00022970"/>
    </source>
</evidence>
<dbReference type="PANTHER" id="PTHR30614:SF20">
    <property type="entry name" value="GLUTAMINE TRANSPORT SYSTEM PERMEASE PROTEIN GLNP"/>
    <property type="match status" value="1"/>
</dbReference>
<comment type="similarity">
    <text evidence="3">Belongs to the binding-protein-dependent transport system permease family. HisMQ subfamily.</text>
</comment>
<feature type="transmembrane region" description="Helical" evidence="10">
    <location>
        <begin position="62"/>
        <end position="82"/>
    </location>
</feature>
<keyword evidence="8 10" id="KW-1133">Transmembrane helix</keyword>
<keyword evidence="6 10" id="KW-0812">Transmembrane</keyword>
<dbReference type="Proteomes" id="UP001596166">
    <property type="component" value="Unassembled WGS sequence"/>
</dbReference>
<comment type="function">
    <text evidence="1">Part of the binding-protein-dependent transport system for glutamine; probably responsible for the translocation of the substrate across the membrane.</text>
</comment>
<dbReference type="EMBL" id="JBHSLC010000049">
    <property type="protein sequence ID" value="MFC5357649.1"/>
    <property type="molecule type" value="Genomic_DNA"/>
</dbReference>
<feature type="transmembrane region" description="Helical" evidence="10">
    <location>
        <begin position="29"/>
        <end position="50"/>
    </location>
</feature>
<gene>
    <name evidence="12" type="ORF">ACFPMG_21810</name>
</gene>
<dbReference type="Pfam" id="PF00528">
    <property type="entry name" value="BPD_transp_1"/>
    <property type="match status" value="1"/>
</dbReference>
<keyword evidence="7" id="KW-0029">Amino-acid transport</keyword>
<keyword evidence="4 10" id="KW-0813">Transport</keyword>
<dbReference type="InterPro" id="IPR010065">
    <property type="entry name" value="AA_ABC_transptr_permease_3TM"/>
</dbReference>
<evidence type="ECO:0000256" key="10">
    <source>
        <dbReference type="RuleBase" id="RU363032"/>
    </source>
</evidence>
<evidence type="ECO:0000256" key="4">
    <source>
        <dbReference type="ARBA" id="ARBA00022448"/>
    </source>
</evidence>
<evidence type="ECO:0000256" key="5">
    <source>
        <dbReference type="ARBA" id="ARBA00022475"/>
    </source>
</evidence>
<protein>
    <submittedName>
        <fullName evidence="12">Amino acid ABC transporter permease</fullName>
    </submittedName>
</protein>
<evidence type="ECO:0000256" key="3">
    <source>
        <dbReference type="ARBA" id="ARBA00010072"/>
    </source>
</evidence>
<keyword evidence="13" id="KW-1185">Reference proteome</keyword>
<dbReference type="NCBIfam" id="TIGR01726">
    <property type="entry name" value="HEQRo_perm_3TM"/>
    <property type="match status" value="1"/>
</dbReference>
<evidence type="ECO:0000256" key="9">
    <source>
        <dbReference type="ARBA" id="ARBA00023136"/>
    </source>
</evidence>
<comment type="caution">
    <text evidence="12">The sequence shown here is derived from an EMBL/GenBank/DDBJ whole genome shotgun (WGS) entry which is preliminary data.</text>
</comment>
<dbReference type="InterPro" id="IPR000515">
    <property type="entry name" value="MetI-like"/>
</dbReference>
<dbReference type="PROSITE" id="PS50928">
    <property type="entry name" value="ABC_TM1"/>
    <property type="match status" value="1"/>
</dbReference>
<keyword evidence="5" id="KW-1003">Cell membrane</keyword>
<evidence type="ECO:0000313" key="12">
    <source>
        <dbReference type="EMBL" id="MFC5357649.1"/>
    </source>
</evidence>
<proteinExistence type="inferred from homology"/>
<feature type="domain" description="ABC transmembrane type-1" evidence="11">
    <location>
        <begin position="25"/>
        <end position="213"/>
    </location>
</feature>